<proteinExistence type="predicted"/>
<evidence type="ECO:0000313" key="2">
    <source>
        <dbReference type="EMBL" id="RXI48912.1"/>
    </source>
</evidence>
<dbReference type="AlphaFoldDB" id="A0A4Q0V278"/>
<reference evidence="1 6" key="2">
    <citation type="submission" date="2022-09" db="EMBL/GenBank/DDBJ databases">
        <title>complete genome sequences of Clostridium tetani str. KHSU-234311-028 isolated from soil.</title>
        <authorList>
            <person name="Sekizuka T."/>
            <person name="Shitada C."/>
            <person name="Takahashi M."/>
            <person name="Kuroda M."/>
        </authorList>
    </citation>
    <scope>NUCLEOTIDE SEQUENCE [LARGE SCALE GENOMIC DNA]</scope>
    <source>
        <strain evidence="1 6">KHSU-234311-028</strain>
    </source>
</reference>
<evidence type="ECO:0000313" key="5">
    <source>
        <dbReference type="Proteomes" id="UP000290921"/>
    </source>
</evidence>
<dbReference type="Proteomes" id="UP001321763">
    <property type="component" value="Chromosome"/>
</dbReference>
<evidence type="ECO:0000313" key="6">
    <source>
        <dbReference type="Proteomes" id="UP001321763"/>
    </source>
</evidence>
<name>A0A4Q0V278_CLOTA</name>
<dbReference type="Proteomes" id="UP000290921">
    <property type="component" value="Unassembled WGS sequence"/>
</dbReference>
<evidence type="ECO:0000313" key="3">
    <source>
        <dbReference type="EMBL" id="RXI57382.1"/>
    </source>
</evidence>
<evidence type="ECO:0000313" key="1">
    <source>
        <dbReference type="EMBL" id="BDR82028.1"/>
    </source>
</evidence>
<dbReference type="RefSeq" id="WP_023439356.1">
    <property type="nucleotide sequence ID" value="NZ_AP026804.1"/>
</dbReference>
<gene>
    <name evidence="2" type="ORF">DP130_05740</name>
    <name evidence="3" type="ORF">DP131_05110</name>
    <name evidence="1" type="ORF">K234311028_22740</name>
</gene>
<evidence type="ECO:0000313" key="4">
    <source>
        <dbReference type="Proteomes" id="UP000290273"/>
    </source>
</evidence>
<dbReference type="Proteomes" id="UP000290273">
    <property type="component" value="Unassembled WGS sequence"/>
</dbReference>
<sequence>MGKRRKRKCSNNNGLLILILIVLQFGCGNRQHGCIDNSILFILALHFLSCCKDFDLCDCLCC</sequence>
<reference evidence="4 5" key="1">
    <citation type="submission" date="2018-06" db="EMBL/GenBank/DDBJ databases">
        <title>Genome conservation of Clostridium tetani.</title>
        <authorList>
            <person name="Bruggemann H."/>
            <person name="Popoff M.R."/>
        </authorList>
    </citation>
    <scope>NUCLEOTIDE SEQUENCE [LARGE SCALE GENOMIC DNA]</scope>
    <source>
        <strain evidence="2 5">2017.061</strain>
        <strain evidence="3 4">63.05</strain>
    </source>
</reference>
<dbReference type="EMBL" id="QMAU01000022">
    <property type="protein sequence ID" value="RXI57382.1"/>
    <property type="molecule type" value="Genomic_DNA"/>
</dbReference>
<dbReference type="EMBL" id="QMAP01000005">
    <property type="protein sequence ID" value="RXI48912.1"/>
    <property type="molecule type" value="Genomic_DNA"/>
</dbReference>
<accession>A0A4Q0V278</accession>
<organism evidence="2 5">
    <name type="scientific">Clostridium tetani</name>
    <dbReference type="NCBI Taxonomy" id="1513"/>
    <lineage>
        <taxon>Bacteria</taxon>
        <taxon>Bacillati</taxon>
        <taxon>Bacillota</taxon>
        <taxon>Clostridia</taxon>
        <taxon>Eubacteriales</taxon>
        <taxon>Clostridiaceae</taxon>
        <taxon>Clostridium</taxon>
    </lineage>
</organism>
<dbReference type="EMBL" id="AP026818">
    <property type="protein sequence ID" value="BDR82028.1"/>
    <property type="molecule type" value="Genomic_DNA"/>
</dbReference>
<protein>
    <submittedName>
        <fullName evidence="2">Uncharacterized protein</fullName>
    </submittedName>
</protein>
<dbReference type="GeneID" id="24252953"/>